<protein>
    <submittedName>
        <fullName evidence="1">Uncharacterized protein</fullName>
    </submittedName>
</protein>
<dbReference type="HOGENOM" id="CLU_2171880_0_0_1"/>
<dbReference type="VEuPathDB" id="FungiDB:PCH_Pc21g00980"/>
<name>B6HHW6_PENRW</name>
<keyword evidence="2" id="KW-1185">Reference proteome</keyword>
<dbReference type="OrthoDB" id="9975114at2759"/>
<dbReference type="EMBL" id="AM920436">
    <property type="protein sequence ID" value="CAP94995.1"/>
    <property type="molecule type" value="Genomic_DNA"/>
</dbReference>
<dbReference type="STRING" id="500485.B6HHW6"/>
<organism evidence="1 2">
    <name type="scientific">Penicillium rubens (strain ATCC 28089 / DSM 1075 / NRRL 1951 / Wisconsin 54-1255)</name>
    <name type="common">Penicillium chrysogenum</name>
    <dbReference type="NCBI Taxonomy" id="500485"/>
    <lineage>
        <taxon>Eukaryota</taxon>
        <taxon>Fungi</taxon>
        <taxon>Dikarya</taxon>
        <taxon>Ascomycota</taxon>
        <taxon>Pezizomycotina</taxon>
        <taxon>Eurotiomycetes</taxon>
        <taxon>Eurotiomycetidae</taxon>
        <taxon>Eurotiales</taxon>
        <taxon>Aspergillaceae</taxon>
        <taxon>Penicillium</taxon>
        <taxon>Penicillium chrysogenum species complex</taxon>
    </lineage>
</organism>
<accession>B6HHW6</accession>
<proteinExistence type="predicted"/>
<reference evidence="1 2" key="1">
    <citation type="journal article" date="2008" name="Nat. Biotechnol.">
        <title>Genome sequencing and analysis of the filamentous fungus Penicillium chrysogenum.</title>
        <authorList>
            <person name="van den Berg M.A."/>
            <person name="Albang R."/>
            <person name="Albermann K."/>
            <person name="Badger J.H."/>
            <person name="Daran J.-M."/>
            <person name="Driessen A.J.M."/>
            <person name="Garcia-Estrada C."/>
            <person name="Fedorova N.D."/>
            <person name="Harris D.M."/>
            <person name="Heijne W.H.M."/>
            <person name="Joardar V.S."/>
            <person name="Kiel J.A.K.W."/>
            <person name="Kovalchuk A."/>
            <person name="Martin J.F."/>
            <person name="Nierman W.C."/>
            <person name="Nijland J.G."/>
            <person name="Pronk J.T."/>
            <person name="Roubos J.A."/>
            <person name="van der Klei I.J."/>
            <person name="van Peij N.N.M.E."/>
            <person name="Veenhuis M."/>
            <person name="von Doehren H."/>
            <person name="Wagner C."/>
            <person name="Wortman J.R."/>
            <person name="Bovenberg R.A.L."/>
        </authorList>
    </citation>
    <scope>NUCLEOTIDE SEQUENCE [LARGE SCALE GENOMIC DNA]</scope>
    <source>
        <strain evidence="2">ATCC 28089 / DSM 1075 / NRRL 1951 / Wisconsin 54-1255</strain>
    </source>
</reference>
<dbReference type="Proteomes" id="UP000000724">
    <property type="component" value="Contig Pc00c21"/>
</dbReference>
<dbReference type="AlphaFoldDB" id="B6HHW6"/>
<sequence length="110" mass="12130">MSCMRWLAPHSGWAGAGDPNEGLMISMNHFPVEKVHWAPTPSGRIKATGHFISRGNYSERVSATPMQLCRCDGAKQDRRQGDPDVRFDPEVAMAMGWVSINGDTVLDSLE</sequence>
<evidence type="ECO:0000313" key="2">
    <source>
        <dbReference type="Proteomes" id="UP000000724"/>
    </source>
</evidence>
<gene>
    <name evidence="1" type="ORF">Pc21g00980</name>
    <name evidence="1" type="ORF">PCH_Pc21g00980</name>
</gene>
<evidence type="ECO:0000313" key="1">
    <source>
        <dbReference type="EMBL" id="CAP94995.1"/>
    </source>
</evidence>